<dbReference type="GO" id="GO:0000272">
    <property type="term" value="P:polysaccharide catabolic process"/>
    <property type="evidence" value="ECO:0007669"/>
    <property type="project" value="InterPro"/>
</dbReference>
<dbReference type="PANTHER" id="PTHR31609:SF1">
    <property type="entry name" value="CARBOHYDRATE DEACETYLASE"/>
    <property type="match status" value="1"/>
</dbReference>
<keyword evidence="3" id="KW-0378">Hydrolase</keyword>
<keyword evidence="5" id="KW-0119">Carbohydrate metabolism</keyword>
<gene>
    <name evidence="6" type="ORF">C9J01_18085</name>
</gene>
<dbReference type="GO" id="GO:0046872">
    <property type="term" value="F:metal ion binding"/>
    <property type="evidence" value="ECO:0007669"/>
    <property type="project" value="UniProtKB-KW"/>
</dbReference>
<dbReference type="Proteomes" id="UP000241346">
    <property type="component" value="Unassembled WGS sequence"/>
</dbReference>
<dbReference type="InterPro" id="IPR011330">
    <property type="entry name" value="Glyco_hydro/deAcase_b/a-brl"/>
</dbReference>
<dbReference type="GO" id="GO:0019213">
    <property type="term" value="F:deacetylase activity"/>
    <property type="evidence" value="ECO:0007669"/>
    <property type="project" value="TreeGrafter"/>
</dbReference>
<organism evidence="6 7">
    <name type="scientific">Photobacterium rosenbergii</name>
    <dbReference type="NCBI Taxonomy" id="294936"/>
    <lineage>
        <taxon>Bacteria</taxon>
        <taxon>Pseudomonadati</taxon>
        <taxon>Pseudomonadota</taxon>
        <taxon>Gammaproteobacteria</taxon>
        <taxon>Vibrionales</taxon>
        <taxon>Vibrionaceae</taxon>
        <taxon>Photobacterium</taxon>
    </lineage>
</organism>
<evidence type="ECO:0000313" key="7">
    <source>
        <dbReference type="Proteomes" id="UP000241346"/>
    </source>
</evidence>
<dbReference type="NCBIfam" id="NF002559">
    <property type="entry name" value="PRK02134.1"/>
    <property type="match status" value="1"/>
</dbReference>
<evidence type="ECO:0000256" key="5">
    <source>
        <dbReference type="ARBA" id="ARBA00023277"/>
    </source>
</evidence>
<evidence type="ECO:0000256" key="4">
    <source>
        <dbReference type="ARBA" id="ARBA00022842"/>
    </source>
</evidence>
<protein>
    <submittedName>
        <fullName evidence="6">Chitin disaccharide deacetylase</fullName>
    </submittedName>
</protein>
<dbReference type="AlphaFoldDB" id="A0A2T3NA81"/>
<evidence type="ECO:0000256" key="2">
    <source>
        <dbReference type="ARBA" id="ARBA00022723"/>
    </source>
</evidence>
<dbReference type="InterPro" id="IPR022948">
    <property type="entry name" value="COD_ChbG_bac"/>
</dbReference>
<evidence type="ECO:0000256" key="1">
    <source>
        <dbReference type="ARBA" id="ARBA00001946"/>
    </source>
</evidence>
<dbReference type="Gene3D" id="3.20.20.370">
    <property type="entry name" value="Glycoside hydrolase/deacetylase"/>
    <property type="match status" value="1"/>
</dbReference>
<keyword evidence="2" id="KW-0479">Metal-binding</keyword>
<dbReference type="EMBL" id="PYMB01000010">
    <property type="protein sequence ID" value="PSW10508.1"/>
    <property type="molecule type" value="Genomic_DNA"/>
</dbReference>
<keyword evidence="4" id="KW-0460">Magnesium</keyword>
<dbReference type="GO" id="GO:0016811">
    <property type="term" value="F:hydrolase activity, acting on carbon-nitrogen (but not peptide) bonds, in linear amides"/>
    <property type="evidence" value="ECO:0007669"/>
    <property type="project" value="InterPro"/>
</dbReference>
<dbReference type="InterPro" id="IPR006879">
    <property type="entry name" value="YdjC-like"/>
</dbReference>
<dbReference type="PANTHER" id="PTHR31609">
    <property type="entry name" value="YDJC DEACETYLASE FAMILY MEMBER"/>
    <property type="match status" value="1"/>
</dbReference>
<sequence length="240" mass="26530">MHVIFNADDFGLTPGINLGIGQACQYGVVRSTTMMVGMAAEQHALQVASNQPSLAVGLHLRFTTGTPLTPATSVVGNDGCFLAKETFWQTQIFKEQEIADEVIAQVERFLATGLPLSHVDSHHHAHMHPKLLPVIEEVVAGYQVPLRGCLKNKKDYVFSQNFYGESLSVDQLLAIIRHYRGQCEVLEIMCHPAYIDQPLLESSGYALPRAMELEILTDARLRESLEQWGVTVGNFLSIKG</sequence>
<dbReference type="CDD" id="cd10803">
    <property type="entry name" value="YdjC_EF3048_like"/>
    <property type="match status" value="1"/>
</dbReference>
<dbReference type="OrthoDB" id="9774177at2"/>
<name>A0A2T3NA81_9GAMM</name>
<reference evidence="6 7" key="1">
    <citation type="submission" date="2018-03" db="EMBL/GenBank/DDBJ databases">
        <title>Whole genome sequencing of Histamine producing bacteria.</title>
        <authorList>
            <person name="Butler K."/>
        </authorList>
    </citation>
    <scope>NUCLEOTIDE SEQUENCE [LARGE SCALE GENOMIC DNA]</scope>
    <source>
        <strain evidence="6 7">DSM 19138</strain>
    </source>
</reference>
<dbReference type="RefSeq" id="WP_107299547.1">
    <property type="nucleotide sequence ID" value="NZ_PYMB01000010.1"/>
</dbReference>
<proteinExistence type="predicted"/>
<evidence type="ECO:0000256" key="3">
    <source>
        <dbReference type="ARBA" id="ARBA00022801"/>
    </source>
</evidence>
<comment type="caution">
    <text evidence="6">The sequence shown here is derived from an EMBL/GenBank/DDBJ whole genome shotgun (WGS) entry which is preliminary data.</text>
</comment>
<dbReference type="Pfam" id="PF04794">
    <property type="entry name" value="YdjC"/>
    <property type="match status" value="1"/>
</dbReference>
<dbReference type="SUPFAM" id="SSF88713">
    <property type="entry name" value="Glycoside hydrolase/deacetylase"/>
    <property type="match status" value="1"/>
</dbReference>
<evidence type="ECO:0000313" key="6">
    <source>
        <dbReference type="EMBL" id="PSW10508.1"/>
    </source>
</evidence>
<accession>A0A2T3NA81</accession>
<comment type="cofactor">
    <cofactor evidence="1">
        <name>Mg(2+)</name>
        <dbReference type="ChEBI" id="CHEBI:18420"/>
    </cofactor>
</comment>